<keyword evidence="1" id="KW-0472">Membrane</keyword>
<protein>
    <submittedName>
        <fullName evidence="2">Uncharacterized protein</fullName>
    </submittedName>
</protein>
<evidence type="ECO:0000256" key="1">
    <source>
        <dbReference type="SAM" id="Phobius"/>
    </source>
</evidence>
<evidence type="ECO:0000313" key="3">
    <source>
        <dbReference type="Proteomes" id="UP000250043"/>
    </source>
</evidence>
<sequence length="112" mass="12353">MNPNGPSVGFSNDANNASSLRFVSISSLSRFLILYSIYIRSFLAKTWSTLISYKDTTLAAGPVLLANIVWGDFTVENQAFINAVRTNANDFGRNNDLIGIGLTWTSRIWSTL</sequence>
<evidence type="ECO:0000313" key="2">
    <source>
        <dbReference type="EMBL" id="OCH94397.1"/>
    </source>
</evidence>
<keyword evidence="1" id="KW-0812">Transmembrane</keyword>
<name>A0A8E2J462_9APHY</name>
<dbReference type="OrthoDB" id="771136at2759"/>
<dbReference type="Proteomes" id="UP000250043">
    <property type="component" value="Unassembled WGS sequence"/>
</dbReference>
<organism evidence="2 3">
    <name type="scientific">Obba rivulosa</name>
    <dbReference type="NCBI Taxonomy" id="1052685"/>
    <lineage>
        <taxon>Eukaryota</taxon>
        <taxon>Fungi</taxon>
        <taxon>Dikarya</taxon>
        <taxon>Basidiomycota</taxon>
        <taxon>Agaricomycotina</taxon>
        <taxon>Agaricomycetes</taxon>
        <taxon>Polyporales</taxon>
        <taxon>Gelatoporiaceae</taxon>
        <taxon>Obba</taxon>
    </lineage>
</organism>
<dbReference type="EMBL" id="KV722344">
    <property type="protein sequence ID" value="OCH94397.1"/>
    <property type="molecule type" value="Genomic_DNA"/>
</dbReference>
<dbReference type="AlphaFoldDB" id="A0A8E2J462"/>
<dbReference type="SUPFAM" id="SSF50630">
    <property type="entry name" value="Acid proteases"/>
    <property type="match status" value="1"/>
</dbReference>
<gene>
    <name evidence="2" type="ORF">OBBRIDRAFT_789312</name>
</gene>
<keyword evidence="3" id="KW-1185">Reference proteome</keyword>
<accession>A0A8E2J462</accession>
<keyword evidence="1" id="KW-1133">Transmembrane helix</keyword>
<reference evidence="2 3" key="1">
    <citation type="submission" date="2016-07" db="EMBL/GenBank/DDBJ databases">
        <title>Draft genome of the white-rot fungus Obba rivulosa 3A-2.</title>
        <authorList>
            <consortium name="DOE Joint Genome Institute"/>
            <person name="Miettinen O."/>
            <person name="Riley R."/>
            <person name="Acob R."/>
            <person name="Barry K."/>
            <person name="Cullen D."/>
            <person name="De Vries R."/>
            <person name="Hainaut M."/>
            <person name="Hatakka A."/>
            <person name="Henrissat B."/>
            <person name="Hilden K."/>
            <person name="Kuo R."/>
            <person name="Labutti K."/>
            <person name="Lipzen A."/>
            <person name="Makela M.R."/>
            <person name="Sandor L."/>
            <person name="Spatafora J.W."/>
            <person name="Grigoriev I.V."/>
            <person name="Hibbett D.S."/>
        </authorList>
    </citation>
    <scope>NUCLEOTIDE SEQUENCE [LARGE SCALE GENOMIC DNA]</scope>
    <source>
        <strain evidence="2 3">3A-2</strain>
    </source>
</reference>
<proteinExistence type="predicted"/>
<feature type="transmembrane region" description="Helical" evidence="1">
    <location>
        <begin position="20"/>
        <end position="38"/>
    </location>
</feature>
<dbReference type="InterPro" id="IPR021109">
    <property type="entry name" value="Peptidase_aspartic_dom_sf"/>
</dbReference>